<name>A0A819AGA0_9BILA</name>
<comment type="caution">
    <text evidence="2">The sequence shown here is derived from an EMBL/GenBank/DDBJ whole genome shotgun (WGS) entry which is preliminary data.</text>
</comment>
<gene>
    <name evidence="2" type="ORF">OTI717_LOCUS17341</name>
</gene>
<evidence type="ECO:0000313" key="3">
    <source>
        <dbReference type="Proteomes" id="UP000663823"/>
    </source>
</evidence>
<feature type="transmembrane region" description="Helical" evidence="1">
    <location>
        <begin position="217"/>
        <end position="236"/>
    </location>
</feature>
<accession>A0A819AGA0</accession>
<proteinExistence type="predicted"/>
<keyword evidence="1" id="KW-0812">Transmembrane</keyword>
<evidence type="ECO:0000313" key="2">
    <source>
        <dbReference type="EMBL" id="CAF3784058.1"/>
    </source>
</evidence>
<evidence type="ECO:0008006" key="4">
    <source>
        <dbReference type="Google" id="ProtNLM"/>
    </source>
</evidence>
<dbReference type="AlphaFoldDB" id="A0A819AGA0"/>
<keyword evidence="1" id="KW-0472">Membrane</keyword>
<evidence type="ECO:0000256" key="1">
    <source>
        <dbReference type="SAM" id="Phobius"/>
    </source>
</evidence>
<organism evidence="2 3">
    <name type="scientific">Rotaria sordida</name>
    <dbReference type="NCBI Taxonomy" id="392033"/>
    <lineage>
        <taxon>Eukaryota</taxon>
        <taxon>Metazoa</taxon>
        <taxon>Spiralia</taxon>
        <taxon>Gnathifera</taxon>
        <taxon>Rotifera</taxon>
        <taxon>Eurotatoria</taxon>
        <taxon>Bdelloidea</taxon>
        <taxon>Philodinida</taxon>
        <taxon>Philodinidae</taxon>
        <taxon>Rotaria</taxon>
    </lineage>
</organism>
<reference evidence="2" key="1">
    <citation type="submission" date="2021-02" db="EMBL/GenBank/DDBJ databases">
        <authorList>
            <person name="Nowell W R."/>
        </authorList>
    </citation>
    <scope>NUCLEOTIDE SEQUENCE</scope>
</reference>
<dbReference type="Gene3D" id="3.40.50.1010">
    <property type="entry name" value="5'-nuclease"/>
    <property type="match status" value="1"/>
</dbReference>
<dbReference type="Proteomes" id="UP000663823">
    <property type="component" value="Unassembled WGS sequence"/>
</dbReference>
<dbReference type="EMBL" id="CAJOAX010002277">
    <property type="protein sequence ID" value="CAF3784058.1"/>
    <property type="molecule type" value="Genomic_DNA"/>
</dbReference>
<keyword evidence="1" id="KW-1133">Transmembrane helix</keyword>
<sequence>MLSPLKKKTKFSKLSYNIHIVVDNSNLFIGAQLGQGINGQQDAAIRINVGNLVQIIEGNKNLQDIKTRIVGGSTPPRTSRVWDEWEKCNYKCLLGDRSMFNKEVFLDDMLHSQIQNLILKNLSHRGNIQQILILISGDGNANNNRTSFPDIVTIALEHGWTVELWSWKASLSTKFSAIQRKYPSKMKIKHLDPYRSKITFKQQSQQKQQQPVNHIQYGIFSALIFLICISLFVYYFNIL</sequence>
<protein>
    <recommendedName>
        <fullName evidence="4">NYN domain-containing protein</fullName>
    </recommendedName>
</protein>